<dbReference type="AlphaFoldDB" id="A0A120AFG1"/>
<keyword evidence="2" id="KW-0812">Transmembrane</keyword>
<reference evidence="4 5" key="1">
    <citation type="journal article" date="2014" name="Genome Announc.">
        <title>Draft Genome Sequence of Lysobacter capsici AZ78, a Bacterium Antagonistic to Plant-Pathogenic Oomycetes.</title>
        <authorList>
            <person name="Puopolo G."/>
            <person name="Sonego P."/>
            <person name="Engelen K."/>
            <person name="Pertot I."/>
        </authorList>
    </citation>
    <scope>NUCLEOTIDE SEQUENCE [LARGE SCALE GENOMIC DNA]</scope>
    <source>
        <strain evidence="4 5">AZ78</strain>
    </source>
</reference>
<sequence>MRAHSVLIALVVTVVSGCAAGPDYVRPSLAVPAEYKEARGEPAKDWNPAAPADASDRGAWWSVFHDPALDGLMAQVEVSNQNLAAAEAAYRQARALVREQRAALFPSVSLDGSGTRARSAGSSGSSVGQTYRYDIGASWEPDVWGRIRRGVEGARAQADASAADLASARLAAQGELAANYFQLRETDIETGLLQSTVAAYQRALSITSNRYAAAIAAKSDVLQAQTQLANAQASLANLTQQRAQLEHAIAVLVGKTPADFALAPDPAWRAQVPEVPAGVASELLQRRPDIAAAERRVAAANAEVGAAQAAFFPSFTLSASRGGGASQLGRLFDAPSSLWSLGVALAQTLFDAGARRATRDAARAGYDQTVAQYRQTALTAFQDVEDQLVATRVLVERTGFYTQASQSADEAERIALNRYKSGLVAYTDVVVAQTAALSARQSLAQATRDRQTTAVALIQALGGGWQAGQGEANP</sequence>
<comment type="similarity">
    <text evidence="1 2">Belongs to the outer membrane factor (OMF) (TC 1.B.17) family.</text>
</comment>
<evidence type="ECO:0000256" key="1">
    <source>
        <dbReference type="ARBA" id="ARBA00007613"/>
    </source>
</evidence>
<organism evidence="4 5">
    <name type="scientific">Lysobacter capsici AZ78</name>
    <dbReference type="NCBI Taxonomy" id="1444315"/>
    <lineage>
        <taxon>Bacteria</taxon>
        <taxon>Pseudomonadati</taxon>
        <taxon>Pseudomonadota</taxon>
        <taxon>Gammaproteobacteria</taxon>
        <taxon>Lysobacterales</taxon>
        <taxon>Lysobacteraceae</taxon>
        <taxon>Lysobacter</taxon>
    </lineage>
</organism>
<dbReference type="OrthoDB" id="9770517at2"/>
<comment type="subcellular location">
    <subcellularLocation>
        <location evidence="2">Cell outer membrane</location>
        <topology evidence="2">Lipid-anchor</topology>
    </subcellularLocation>
</comment>
<feature type="coiled-coil region" evidence="3">
    <location>
        <begin position="69"/>
        <end position="103"/>
    </location>
</feature>
<evidence type="ECO:0000256" key="3">
    <source>
        <dbReference type="SAM" id="Coils"/>
    </source>
</evidence>
<dbReference type="RefSeq" id="WP_036107319.1">
    <property type="nucleotide sequence ID" value="NZ_JAJA02000001.1"/>
</dbReference>
<feature type="chain" id="PRO_5006990387" evidence="2">
    <location>
        <begin position="20"/>
        <end position="474"/>
    </location>
</feature>
<comment type="caution">
    <text evidence="4">The sequence shown here is derived from an EMBL/GenBank/DDBJ whole genome shotgun (WGS) entry which is preliminary data.</text>
</comment>
<dbReference type="PANTHER" id="PTHR30203:SF33">
    <property type="entry name" value="BLR4455 PROTEIN"/>
    <property type="match status" value="1"/>
</dbReference>
<dbReference type="Pfam" id="PF02321">
    <property type="entry name" value="OEP"/>
    <property type="match status" value="2"/>
</dbReference>
<dbReference type="SUPFAM" id="SSF56954">
    <property type="entry name" value="Outer membrane efflux proteins (OEP)"/>
    <property type="match status" value="1"/>
</dbReference>
<keyword evidence="2" id="KW-0472">Membrane</keyword>
<gene>
    <name evidence="4" type="ORF">AZ78_0493</name>
</gene>
<dbReference type="PROSITE" id="PS51257">
    <property type="entry name" value="PROKAR_LIPOPROTEIN"/>
    <property type="match status" value="1"/>
</dbReference>
<dbReference type="Gene3D" id="1.20.1600.10">
    <property type="entry name" value="Outer membrane efflux proteins (OEP)"/>
    <property type="match status" value="1"/>
</dbReference>
<accession>A0A120AFG1</accession>
<dbReference type="PANTHER" id="PTHR30203">
    <property type="entry name" value="OUTER MEMBRANE CATION EFFLUX PROTEIN"/>
    <property type="match status" value="1"/>
</dbReference>
<dbReference type="NCBIfam" id="TIGR01845">
    <property type="entry name" value="outer_NodT"/>
    <property type="match status" value="1"/>
</dbReference>
<evidence type="ECO:0000313" key="4">
    <source>
        <dbReference type="EMBL" id="KWS02947.1"/>
    </source>
</evidence>
<feature type="signal peptide" evidence="2">
    <location>
        <begin position="1"/>
        <end position="19"/>
    </location>
</feature>
<dbReference type="Proteomes" id="UP000023435">
    <property type="component" value="Unassembled WGS sequence"/>
</dbReference>
<dbReference type="InterPro" id="IPR010131">
    <property type="entry name" value="MdtP/NodT-like"/>
</dbReference>
<keyword evidence="2" id="KW-0564">Palmitate</keyword>
<protein>
    <submittedName>
        <fullName evidence="4">RND efflux system, outer membrane lipoprotein, NodT family</fullName>
    </submittedName>
</protein>
<feature type="coiled-coil region" evidence="3">
    <location>
        <begin position="221"/>
        <end position="255"/>
    </location>
</feature>
<keyword evidence="2" id="KW-0732">Signal</keyword>
<evidence type="ECO:0000313" key="5">
    <source>
        <dbReference type="Proteomes" id="UP000023435"/>
    </source>
</evidence>
<keyword evidence="5" id="KW-1185">Reference proteome</keyword>
<dbReference type="GO" id="GO:0015562">
    <property type="term" value="F:efflux transmembrane transporter activity"/>
    <property type="evidence" value="ECO:0007669"/>
    <property type="project" value="InterPro"/>
</dbReference>
<evidence type="ECO:0000256" key="2">
    <source>
        <dbReference type="RuleBase" id="RU362097"/>
    </source>
</evidence>
<keyword evidence="3" id="KW-0175">Coiled coil</keyword>
<dbReference type="Gene3D" id="2.20.200.10">
    <property type="entry name" value="Outer membrane efflux proteins (OEP)"/>
    <property type="match status" value="1"/>
</dbReference>
<dbReference type="EMBL" id="JAJA02000001">
    <property type="protein sequence ID" value="KWS02947.1"/>
    <property type="molecule type" value="Genomic_DNA"/>
</dbReference>
<dbReference type="GO" id="GO:0009279">
    <property type="term" value="C:cell outer membrane"/>
    <property type="evidence" value="ECO:0007669"/>
    <property type="project" value="UniProtKB-SubCell"/>
</dbReference>
<proteinExistence type="inferred from homology"/>
<name>A0A120AFG1_9GAMM</name>
<dbReference type="InterPro" id="IPR003423">
    <property type="entry name" value="OMP_efflux"/>
</dbReference>
<keyword evidence="2" id="KW-1134">Transmembrane beta strand</keyword>
<keyword evidence="2 4" id="KW-0449">Lipoprotein</keyword>